<protein>
    <recommendedName>
        <fullName evidence="4">Transporter</fullName>
    </recommendedName>
</protein>
<reference evidence="2 3" key="1">
    <citation type="submission" date="2019-02" db="EMBL/GenBank/DDBJ databases">
        <title>Hansschlegelia quercus sp. nov., a novel methylotrophic bacterium from buds of oak (Quercus robur L.).</title>
        <authorList>
            <person name="Agafonova N.V."/>
            <person name="Kaparullina E.N."/>
            <person name="Grouzdev D.S."/>
            <person name="Doronina N.V."/>
        </authorList>
    </citation>
    <scope>NUCLEOTIDE SEQUENCE [LARGE SCALE GENOMIC DNA]</scope>
    <source>
        <strain evidence="2 3">Dub</strain>
    </source>
</reference>
<feature type="chain" id="PRO_5020324773" description="Transporter" evidence="1">
    <location>
        <begin position="18"/>
        <end position="272"/>
    </location>
</feature>
<evidence type="ECO:0000256" key="1">
    <source>
        <dbReference type="SAM" id="SignalP"/>
    </source>
</evidence>
<evidence type="ECO:0000313" key="3">
    <source>
        <dbReference type="Proteomes" id="UP000291613"/>
    </source>
</evidence>
<feature type="signal peptide" evidence="1">
    <location>
        <begin position="1"/>
        <end position="17"/>
    </location>
</feature>
<dbReference type="Proteomes" id="UP000291613">
    <property type="component" value="Unassembled WGS sequence"/>
</dbReference>
<evidence type="ECO:0008006" key="4">
    <source>
        <dbReference type="Google" id="ProtNLM"/>
    </source>
</evidence>
<gene>
    <name evidence="2" type="ORF">EYR15_10825</name>
</gene>
<comment type="caution">
    <text evidence="2">The sequence shown here is derived from an EMBL/GenBank/DDBJ whole genome shotgun (WGS) entry which is preliminary data.</text>
</comment>
<dbReference type="EMBL" id="SIUB01000004">
    <property type="protein sequence ID" value="TBN53545.1"/>
    <property type="molecule type" value="Genomic_DNA"/>
</dbReference>
<sequence length="272" mass="29014">MVTALALVFGGIGPAAAADPNEANNPLTPKITINFQDYYTSSFYGLPGKPDANSFLFRGLIPSKLGGVPQLFRFTLPINTVPTFSRTLSPSPNGHDTGVGDLTLMDLFVVPGKVEFGAGPLLVIPTATQKDTGQGRWQAGAAGVVVAPQSWGIIGGLATYQHSFDSDSRPAQSLLTVQPILNVNLPQQFYLRSSGTMNFDLENHTHYIPVGLGIGRIWELNETTTMNTFIEPQYTVAHKGAGAPKWQIFGGVNFQFALSGPTPLASEAVVKP</sequence>
<proteinExistence type="predicted"/>
<name>A0A4Q9GKH1_9HYPH</name>
<evidence type="ECO:0000313" key="2">
    <source>
        <dbReference type="EMBL" id="TBN53545.1"/>
    </source>
</evidence>
<dbReference type="AlphaFoldDB" id="A0A4Q9GKH1"/>
<dbReference type="OrthoDB" id="9809066at2"/>
<organism evidence="2 3">
    <name type="scientific">Hansschlegelia quercus</name>
    <dbReference type="NCBI Taxonomy" id="2528245"/>
    <lineage>
        <taxon>Bacteria</taxon>
        <taxon>Pseudomonadati</taxon>
        <taxon>Pseudomonadota</taxon>
        <taxon>Alphaproteobacteria</taxon>
        <taxon>Hyphomicrobiales</taxon>
        <taxon>Methylopilaceae</taxon>
        <taxon>Hansschlegelia</taxon>
    </lineage>
</organism>
<accession>A0A4Q9GKH1</accession>
<keyword evidence="1" id="KW-0732">Signal</keyword>
<keyword evidence="3" id="KW-1185">Reference proteome</keyword>